<evidence type="ECO:0000256" key="2">
    <source>
        <dbReference type="SAM" id="Coils"/>
    </source>
</evidence>
<feature type="transmembrane region" description="Helical" evidence="3">
    <location>
        <begin position="7"/>
        <end position="28"/>
    </location>
</feature>
<evidence type="ECO:0000256" key="3">
    <source>
        <dbReference type="SAM" id="Phobius"/>
    </source>
</evidence>
<dbReference type="InterPro" id="IPR003660">
    <property type="entry name" value="HAMP_dom"/>
</dbReference>
<accession>A0ABW7C7P4</accession>
<protein>
    <submittedName>
        <fullName evidence="5">SpoIIE family protein phosphatase</fullName>
    </submittedName>
</protein>
<keyword evidence="6" id="KW-1185">Reference proteome</keyword>
<dbReference type="Gene3D" id="6.10.340.10">
    <property type="match status" value="1"/>
</dbReference>
<dbReference type="Proteomes" id="UP001604335">
    <property type="component" value="Unassembled WGS sequence"/>
</dbReference>
<dbReference type="PANTHER" id="PTHR43156">
    <property type="entry name" value="STAGE II SPORULATION PROTEIN E-RELATED"/>
    <property type="match status" value="1"/>
</dbReference>
<dbReference type="EMBL" id="JAZAQF010000001">
    <property type="protein sequence ID" value="MFG3816170.1"/>
    <property type="molecule type" value="Genomic_DNA"/>
</dbReference>
<dbReference type="PANTHER" id="PTHR43156:SF2">
    <property type="entry name" value="STAGE II SPORULATION PROTEIN E"/>
    <property type="match status" value="1"/>
</dbReference>
<keyword evidence="2" id="KW-0175">Coiled coil</keyword>
<keyword evidence="3" id="KW-0812">Transmembrane</keyword>
<dbReference type="Pfam" id="PF00672">
    <property type="entry name" value="HAMP"/>
    <property type="match status" value="1"/>
</dbReference>
<dbReference type="InterPro" id="IPR052016">
    <property type="entry name" value="Bact_Sigma-Reg"/>
</dbReference>
<evidence type="ECO:0000313" key="6">
    <source>
        <dbReference type="Proteomes" id="UP001604335"/>
    </source>
</evidence>
<dbReference type="SUPFAM" id="SSF158472">
    <property type="entry name" value="HAMP domain-like"/>
    <property type="match status" value="1"/>
</dbReference>
<keyword evidence="3" id="KW-0472">Membrane</keyword>
<dbReference type="CDD" id="cd06225">
    <property type="entry name" value="HAMP"/>
    <property type="match status" value="1"/>
</dbReference>
<name>A0ABW7C7P4_9CYAN</name>
<reference evidence="6" key="1">
    <citation type="journal article" date="2024" name="Algal Res.">
        <title>Biochemical, toxicological and genomic investigation of a high-biomass producing Limnothrix strain isolated from Italian shallow drinking water reservoir.</title>
        <authorList>
            <person name="Simonazzi M."/>
            <person name="Shishido T.K."/>
            <person name="Delbaje E."/>
            <person name="Wahlsten M."/>
            <person name="Fewer D.P."/>
            <person name="Sivonen K."/>
            <person name="Pezzolesi L."/>
            <person name="Pistocchi R."/>
        </authorList>
    </citation>
    <scope>NUCLEOTIDE SEQUENCE [LARGE SCALE GENOMIC DNA]</scope>
    <source>
        <strain evidence="6">LRLZ20PSL1</strain>
    </source>
</reference>
<feature type="coiled-coil region" evidence="2">
    <location>
        <begin position="376"/>
        <end position="410"/>
    </location>
</feature>
<feature type="domain" description="HAMP" evidence="4">
    <location>
        <begin position="325"/>
        <end position="377"/>
    </location>
</feature>
<proteinExistence type="predicted"/>
<evidence type="ECO:0000313" key="5">
    <source>
        <dbReference type="EMBL" id="MFG3816170.1"/>
    </source>
</evidence>
<dbReference type="RefSeq" id="WP_393009868.1">
    <property type="nucleotide sequence ID" value="NZ_JAZAQF010000001.1"/>
</dbReference>
<dbReference type="PROSITE" id="PS50885">
    <property type="entry name" value="HAMP"/>
    <property type="match status" value="1"/>
</dbReference>
<keyword evidence="3" id="KW-1133">Transmembrane helix</keyword>
<dbReference type="SMART" id="SM00304">
    <property type="entry name" value="HAMP"/>
    <property type="match status" value="1"/>
</dbReference>
<evidence type="ECO:0000259" key="4">
    <source>
        <dbReference type="PROSITE" id="PS50885"/>
    </source>
</evidence>
<dbReference type="InterPro" id="IPR036457">
    <property type="entry name" value="PPM-type-like_dom_sf"/>
</dbReference>
<sequence length="683" mass="76213">MNLQRRLLFMMAGVAVVAVLPTIAIFHWNTHHELIRRSETDGVRLANTLSRALSVLRDVPATVENKLGQQMAATATALAQLVDLSQKRGEPTAQLQQRINRILANSIIDEVWISDADGCARLRPPGEAVFCFNPDPKKQPQAHVFWPLLTGKAKMVIQEPRRREIDDRVFQYVGVPGIDQRRIVQVGNHVAFLESLRQALGLDRLIEELLREPDVLGIWVVDLQGKVIAGQARPESGLGKQLAEQQLSLLRNSLSTQATARVVDDNLLHVIVPLRDQSQTLQGSALVTLSLKSLQEALATQTRSLLMVSSMVLLLVVVVSYWMAGRLVEPIVALNRASQAIARGHWDQPLPTDREDEIGALATSFARMVTQLQVHLETLEQRVTERTYDLARANQEIVTLNQQLTDENRRMGAELSVVRRLHQMILPKEEDLLNTADLEIAAYMEPADEVGGDYYDVLHRDGRVEISIGDVTGHGLESGMVMLMVQAAVRTLQAVGEIDQVKTINTLNRLVYDNTRRMRSYRNMTLSLLVYERGSLRLSGQHEEAIVVRADGSIDRVDTLDLGFPLGIEADVSSFIAEAEVYLNPGDLVVLYTDGLTEAADHSNQLYGADRLCRLLRTEHHRTPQEICKLVVDDVYRHIGEAKIFDDITLIVIKRQQEPADRPIESATAIDWPNVCSVPSLSA</sequence>
<comment type="caution">
    <text evidence="5">The sequence shown here is derived from an EMBL/GenBank/DDBJ whole genome shotgun (WGS) entry which is preliminary data.</text>
</comment>
<dbReference type="SUPFAM" id="SSF81606">
    <property type="entry name" value="PP2C-like"/>
    <property type="match status" value="1"/>
</dbReference>
<organism evidence="5 6">
    <name type="scientific">Limnothrix redekei LRLZ20PSL1</name>
    <dbReference type="NCBI Taxonomy" id="3112953"/>
    <lineage>
        <taxon>Bacteria</taxon>
        <taxon>Bacillati</taxon>
        <taxon>Cyanobacteriota</taxon>
        <taxon>Cyanophyceae</taxon>
        <taxon>Pseudanabaenales</taxon>
        <taxon>Pseudanabaenaceae</taxon>
        <taxon>Limnothrix</taxon>
    </lineage>
</organism>
<keyword evidence="1" id="KW-0378">Hydrolase</keyword>
<dbReference type="Gene3D" id="3.60.40.10">
    <property type="entry name" value="PPM-type phosphatase domain"/>
    <property type="match status" value="1"/>
</dbReference>
<gene>
    <name evidence="5" type="ORF">VPK24_00855</name>
</gene>
<dbReference type="InterPro" id="IPR001932">
    <property type="entry name" value="PPM-type_phosphatase-like_dom"/>
</dbReference>
<evidence type="ECO:0000256" key="1">
    <source>
        <dbReference type="ARBA" id="ARBA00022801"/>
    </source>
</evidence>
<dbReference type="SMART" id="SM00331">
    <property type="entry name" value="PP2C_SIG"/>
    <property type="match status" value="1"/>
</dbReference>
<dbReference type="Pfam" id="PF07228">
    <property type="entry name" value="SpoIIE"/>
    <property type="match status" value="1"/>
</dbReference>